<evidence type="ECO:0000256" key="7">
    <source>
        <dbReference type="ARBA" id="ARBA00023295"/>
    </source>
</evidence>
<evidence type="ECO:0000256" key="2">
    <source>
        <dbReference type="ARBA" id="ARBA00012729"/>
    </source>
</evidence>
<reference evidence="13 14" key="1">
    <citation type="journal article" date="2020" name="ISME J.">
        <title>Uncovering the hidden diversity of litter-decomposition mechanisms in mushroom-forming fungi.</title>
        <authorList>
            <person name="Floudas D."/>
            <person name="Bentzer J."/>
            <person name="Ahren D."/>
            <person name="Johansson T."/>
            <person name="Persson P."/>
            <person name="Tunlid A."/>
        </authorList>
    </citation>
    <scope>NUCLEOTIDE SEQUENCE [LARGE SCALE GENOMIC DNA]</scope>
    <source>
        <strain evidence="13 14">CBS 661.87</strain>
    </source>
</reference>
<feature type="compositionally biased region" description="Polar residues" evidence="11">
    <location>
        <begin position="283"/>
        <end position="294"/>
    </location>
</feature>
<evidence type="ECO:0000256" key="10">
    <source>
        <dbReference type="RuleBase" id="RU004453"/>
    </source>
</evidence>
<evidence type="ECO:0000256" key="11">
    <source>
        <dbReference type="SAM" id="MobiDB-lite"/>
    </source>
</evidence>
<dbReference type="Proteomes" id="UP000565441">
    <property type="component" value="Unassembled WGS sequence"/>
</dbReference>
<dbReference type="GO" id="GO:0005576">
    <property type="term" value="C:extracellular region"/>
    <property type="evidence" value="ECO:0007669"/>
    <property type="project" value="TreeGrafter"/>
</dbReference>
<dbReference type="PANTHER" id="PTHR45708:SF49">
    <property type="entry name" value="ENDOCHITINASE"/>
    <property type="match status" value="1"/>
</dbReference>
<keyword evidence="4 9" id="KW-0378">Hydrolase</keyword>
<dbReference type="Pfam" id="PF00704">
    <property type="entry name" value="Glyco_hydro_18"/>
    <property type="match status" value="1"/>
</dbReference>
<protein>
    <recommendedName>
        <fullName evidence="2">chitinase</fullName>
        <ecNumber evidence="2">3.2.1.14</ecNumber>
    </recommendedName>
</protein>
<organism evidence="13 14">
    <name type="scientific">Tricholomella constricta</name>
    <dbReference type="NCBI Taxonomy" id="117010"/>
    <lineage>
        <taxon>Eukaryota</taxon>
        <taxon>Fungi</taxon>
        <taxon>Dikarya</taxon>
        <taxon>Basidiomycota</taxon>
        <taxon>Agaricomycotina</taxon>
        <taxon>Agaricomycetes</taxon>
        <taxon>Agaricomycetidae</taxon>
        <taxon>Agaricales</taxon>
        <taxon>Tricholomatineae</taxon>
        <taxon>Lyophyllaceae</taxon>
        <taxon>Tricholomella</taxon>
    </lineage>
</organism>
<keyword evidence="7 9" id="KW-0326">Glycosidase</keyword>
<evidence type="ECO:0000256" key="8">
    <source>
        <dbReference type="ARBA" id="ARBA00023326"/>
    </source>
</evidence>
<evidence type="ECO:0000313" key="14">
    <source>
        <dbReference type="Proteomes" id="UP000565441"/>
    </source>
</evidence>
<keyword evidence="8" id="KW-0624">Polysaccharide degradation</keyword>
<comment type="catalytic activity">
    <reaction evidence="1">
        <text>Random endo-hydrolysis of N-acetyl-beta-D-glucosaminide (1-&gt;4)-beta-linkages in chitin and chitodextrins.</text>
        <dbReference type="EC" id="3.2.1.14"/>
    </reaction>
</comment>
<dbReference type="PANTHER" id="PTHR45708">
    <property type="entry name" value="ENDOCHITINASE"/>
    <property type="match status" value="1"/>
</dbReference>
<dbReference type="Gene3D" id="3.20.20.80">
    <property type="entry name" value="Glycosidases"/>
    <property type="match status" value="1"/>
</dbReference>
<keyword evidence="14" id="KW-1185">Reference proteome</keyword>
<gene>
    <name evidence="13" type="ORF">D9615_005149</name>
</gene>
<keyword evidence="6" id="KW-0119">Carbohydrate metabolism</keyword>
<dbReference type="PROSITE" id="PS01095">
    <property type="entry name" value="GH18_1"/>
    <property type="match status" value="1"/>
</dbReference>
<dbReference type="EMBL" id="JAACJP010000023">
    <property type="protein sequence ID" value="KAF5377576.1"/>
    <property type="molecule type" value="Genomic_DNA"/>
</dbReference>
<evidence type="ECO:0000256" key="1">
    <source>
        <dbReference type="ARBA" id="ARBA00000822"/>
    </source>
</evidence>
<dbReference type="InterPro" id="IPR045321">
    <property type="entry name" value="Cts1-like"/>
</dbReference>
<dbReference type="AlphaFoldDB" id="A0A8H5H6J6"/>
<comment type="similarity">
    <text evidence="10">Belongs to the glycosyl hydrolase 18 family.</text>
</comment>
<accession>A0A8H5H6J6</accession>
<keyword evidence="5" id="KW-0146">Chitin degradation</keyword>
<dbReference type="GO" id="GO:0000272">
    <property type="term" value="P:polysaccharide catabolic process"/>
    <property type="evidence" value="ECO:0007669"/>
    <property type="project" value="UniProtKB-KW"/>
</dbReference>
<evidence type="ECO:0000259" key="12">
    <source>
        <dbReference type="PROSITE" id="PS51910"/>
    </source>
</evidence>
<evidence type="ECO:0000256" key="5">
    <source>
        <dbReference type="ARBA" id="ARBA00023024"/>
    </source>
</evidence>
<name>A0A8H5H6J6_9AGAR</name>
<keyword evidence="3" id="KW-0147">Chitin-binding</keyword>
<feature type="region of interest" description="Disordered" evidence="11">
    <location>
        <begin position="268"/>
        <end position="350"/>
    </location>
</feature>
<dbReference type="GO" id="GO:0008843">
    <property type="term" value="F:endochitinase activity"/>
    <property type="evidence" value="ECO:0007669"/>
    <property type="project" value="UniProtKB-EC"/>
</dbReference>
<dbReference type="CDD" id="cd02877">
    <property type="entry name" value="GH18_hevamine_XipI_class_III"/>
    <property type="match status" value="1"/>
</dbReference>
<dbReference type="SUPFAM" id="SSF51445">
    <property type="entry name" value="(Trans)glycosidases"/>
    <property type="match status" value="1"/>
</dbReference>
<dbReference type="OrthoDB" id="6020543at2759"/>
<dbReference type="EC" id="3.2.1.14" evidence="2"/>
<dbReference type="InterPro" id="IPR050542">
    <property type="entry name" value="Glycosyl_Hydrlase18_Chitinase"/>
</dbReference>
<evidence type="ECO:0000313" key="13">
    <source>
        <dbReference type="EMBL" id="KAF5377576.1"/>
    </source>
</evidence>
<feature type="compositionally biased region" description="Low complexity" evidence="11">
    <location>
        <begin position="331"/>
        <end position="343"/>
    </location>
</feature>
<evidence type="ECO:0000256" key="3">
    <source>
        <dbReference type="ARBA" id="ARBA00022669"/>
    </source>
</evidence>
<evidence type="ECO:0000256" key="4">
    <source>
        <dbReference type="ARBA" id="ARBA00022801"/>
    </source>
</evidence>
<proteinExistence type="inferred from homology"/>
<comment type="caution">
    <text evidence="13">The sequence shown here is derived from an EMBL/GenBank/DDBJ whole genome shotgun (WGS) entry which is preliminary data.</text>
</comment>
<feature type="compositionally biased region" description="Basic and acidic residues" evidence="11">
    <location>
        <begin position="305"/>
        <end position="315"/>
    </location>
</feature>
<dbReference type="InterPro" id="IPR017853">
    <property type="entry name" value="GH"/>
</dbReference>
<evidence type="ECO:0000256" key="9">
    <source>
        <dbReference type="RuleBase" id="RU000489"/>
    </source>
</evidence>
<dbReference type="PROSITE" id="PS51910">
    <property type="entry name" value="GH18_2"/>
    <property type="match status" value="1"/>
</dbReference>
<dbReference type="InterPro" id="IPR001579">
    <property type="entry name" value="Glyco_hydro_18_chit_AS"/>
</dbReference>
<sequence>MSFYCDDDTIDVIPMAFLYIFRGKGGLPLIDFSNICGLGSGRKFAGSDLTDCSFLESDIRKCQAKGKIVTISLGGATSEVGFSSEAQAEAFGQLLWDMFLGGKGSIRPLGNVALDGIDLDIEKGSSAHYAAMVNKIRSLAKGASKRYYITAAPQCPFPDVYISSALNNAFFDAVYVQFYNNYCGTAMSEFNFDTWDKWARTQSPNRNIKVYLGAPGSSKAAGNGYVDIQTLSRIAKDAQDRYPSFGGVMLWDADVAYMNNRYDRAIKDTLTGGAPRPNPPPDSANSGPTNTPETVQVEPSLPELKLPDDFKDPRKTARVKRPSFTLGLRNEAAASPAPAERARTSRSFRF</sequence>
<feature type="domain" description="GH18" evidence="12">
    <location>
        <begin position="1"/>
        <end position="273"/>
    </location>
</feature>
<dbReference type="InterPro" id="IPR001223">
    <property type="entry name" value="Glyco_hydro18_cat"/>
</dbReference>
<dbReference type="GO" id="GO:0008061">
    <property type="term" value="F:chitin binding"/>
    <property type="evidence" value="ECO:0007669"/>
    <property type="project" value="UniProtKB-KW"/>
</dbReference>
<evidence type="ECO:0000256" key="6">
    <source>
        <dbReference type="ARBA" id="ARBA00023277"/>
    </source>
</evidence>
<dbReference type="GO" id="GO:0006032">
    <property type="term" value="P:chitin catabolic process"/>
    <property type="evidence" value="ECO:0007669"/>
    <property type="project" value="UniProtKB-KW"/>
</dbReference>